<dbReference type="eggNOG" id="COG3864">
    <property type="taxonomic scope" value="Bacteria"/>
</dbReference>
<feature type="domain" description="Putative metallopeptidase" evidence="3">
    <location>
        <begin position="66"/>
        <end position="277"/>
    </location>
</feature>
<feature type="compositionally biased region" description="Basic and acidic residues" evidence="1">
    <location>
        <begin position="173"/>
        <end position="186"/>
    </location>
</feature>
<evidence type="ECO:0000259" key="3">
    <source>
        <dbReference type="Pfam" id="PF13203"/>
    </source>
</evidence>
<organism evidence="4 5">
    <name type="scientific">Anaeroglobus geminatus F0357</name>
    <dbReference type="NCBI Taxonomy" id="861450"/>
    <lineage>
        <taxon>Bacteria</taxon>
        <taxon>Bacillati</taxon>
        <taxon>Bacillota</taxon>
        <taxon>Negativicutes</taxon>
        <taxon>Veillonellales</taxon>
        <taxon>Veillonellaceae</taxon>
        <taxon>Anaeroglobus</taxon>
    </lineage>
</organism>
<evidence type="ECO:0000313" key="5">
    <source>
        <dbReference type="Proteomes" id="UP000005481"/>
    </source>
</evidence>
<dbReference type="Proteomes" id="UP000005481">
    <property type="component" value="Unassembled WGS sequence"/>
</dbReference>
<name>G9YG52_9FIRM</name>
<dbReference type="EMBL" id="AGCJ01000018">
    <property type="protein sequence ID" value="EHM42482.1"/>
    <property type="molecule type" value="Genomic_DNA"/>
</dbReference>
<sequence>MNLESAWKEHAAESPFTVSDAFRKRFFALIDALNLRLLDDSDNFYGYFLFQTGRDLRFDLESPAGTNFKDAKYIMYFNPFLFLPLTPEQMESALKHEILHILSLHLLRAKELRKEFSPLAVNLAMDIVVNTYISPLPADAVTLAVVNLQYGLAMPLFETVEYYAEEIQTALDRRQPRKKEPDEGTRSNDALPMKFNPETTHDIWDENDDIDEKAILEFTQKAADGARKEKLSSYLDSLLATLANKSNTLPWYAYLKKVVRTVAAERKKTTTRRNRRQPERLDLRGDLRNRKAKVYIALDISGSISDEEFKQAMEQVLQIVKVYNHDITLIECDNEIRRIYHVDKLTDLKERFPQRGGTAFAPVINYCNGKNPDILVYFTDGKGEEEKLPQRPKGYSILWLLSGKDRTLSLARPYGVIKKLMPIKSKDPLFDFDTVEKGGFSMANQERNVDLHEYIRG</sequence>
<evidence type="ECO:0000259" key="2">
    <source>
        <dbReference type="Pfam" id="PF09967"/>
    </source>
</evidence>
<accession>G9YG52</accession>
<dbReference type="HOGENOM" id="CLU_035986_0_0_9"/>
<dbReference type="InterPro" id="IPR036465">
    <property type="entry name" value="vWFA_dom_sf"/>
</dbReference>
<dbReference type="PANTHER" id="PTHR38730:SF1">
    <property type="entry name" value="SLL7028 PROTEIN"/>
    <property type="match status" value="1"/>
</dbReference>
<evidence type="ECO:0000313" key="4">
    <source>
        <dbReference type="EMBL" id="EHM42482.1"/>
    </source>
</evidence>
<dbReference type="PATRIC" id="fig|861450.3.peg.591"/>
<keyword evidence="5" id="KW-1185">Reference proteome</keyword>
<feature type="domain" description="VWA-like" evidence="2">
    <location>
        <begin position="295"/>
        <end position="417"/>
    </location>
</feature>
<dbReference type="SUPFAM" id="SSF53300">
    <property type="entry name" value="vWA-like"/>
    <property type="match status" value="1"/>
</dbReference>
<dbReference type="STRING" id="861450.HMPREF0080_00616"/>
<comment type="caution">
    <text evidence="4">The sequence shown here is derived from an EMBL/GenBank/DDBJ whole genome shotgun (WGS) entry which is preliminary data.</text>
</comment>
<evidence type="ECO:0008006" key="6">
    <source>
        <dbReference type="Google" id="ProtNLM"/>
    </source>
</evidence>
<dbReference type="Pfam" id="PF13203">
    <property type="entry name" value="DUF2201_N"/>
    <property type="match status" value="1"/>
</dbReference>
<dbReference type="Pfam" id="PF09967">
    <property type="entry name" value="DUF2201"/>
    <property type="match status" value="1"/>
</dbReference>
<dbReference type="InterPro" id="IPR018698">
    <property type="entry name" value="VWA-like_dom"/>
</dbReference>
<dbReference type="PANTHER" id="PTHR38730">
    <property type="entry name" value="SLL7028 PROTEIN"/>
    <property type="match status" value="1"/>
</dbReference>
<gene>
    <name evidence="4" type="ORF">HMPREF0080_00616</name>
</gene>
<protein>
    <recommendedName>
        <fullName evidence="6">VWA-like domain-containing protein</fullName>
    </recommendedName>
</protein>
<feature type="region of interest" description="Disordered" evidence="1">
    <location>
        <begin position="173"/>
        <end position="197"/>
    </location>
</feature>
<dbReference type="AlphaFoldDB" id="G9YG52"/>
<dbReference type="InterPro" id="IPR025154">
    <property type="entry name" value="Put_metallopeptidase_dom"/>
</dbReference>
<reference evidence="4 5" key="1">
    <citation type="submission" date="2011-08" db="EMBL/GenBank/DDBJ databases">
        <authorList>
            <person name="Weinstock G."/>
            <person name="Sodergren E."/>
            <person name="Clifton S."/>
            <person name="Fulton L."/>
            <person name="Fulton B."/>
            <person name="Courtney L."/>
            <person name="Fronick C."/>
            <person name="Harrison M."/>
            <person name="Strong C."/>
            <person name="Farmer C."/>
            <person name="Delahaunty K."/>
            <person name="Markovic C."/>
            <person name="Hall O."/>
            <person name="Minx P."/>
            <person name="Tomlinson C."/>
            <person name="Mitreva M."/>
            <person name="Hou S."/>
            <person name="Chen J."/>
            <person name="Wollam A."/>
            <person name="Pepin K.H."/>
            <person name="Johnson M."/>
            <person name="Bhonagiri V."/>
            <person name="Zhang X."/>
            <person name="Suruliraj S."/>
            <person name="Warren W."/>
            <person name="Chinwalla A."/>
            <person name="Mardis E.R."/>
            <person name="Wilson R.K."/>
        </authorList>
    </citation>
    <scope>NUCLEOTIDE SEQUENCE [LARGE SCALE GENOMIC DNA]</scope>
    <source>
        <strain evidence="4 5">F0357</strain>
    </source>
</reference>
<evidence type="ECO:0000256" key="1">
    <source>
        <dbReference type="SAM" id="MobiDB-lite"/>
    </source>
</evidence>
<proteinExistence type="predicted"/>